<reference evidence="1 2" key="1">
    <citation type="submission" date="2017-09" db="EMBL/GenBank/DDBJ databases">
        <authorList>
            <person name="Ehlers B."/>
            <person name="Leendertz F.H."/>
        </authorList>
    </citation>
    <scope>NUCLEOTIDE SEQUENCE [LARGE SCALE GENOMIC DNA]</scope>
</reference>
<evidence type="ECO:0000313" key="1">
    <source>
        <dbReference type="EMBL" id="ATW58048.1"/>
    </source>
</evidence>
<dbReference type="EMBL" id="MG018927">
    <property type="protein sequence ID" value="ATW58048.1"/>
    <property type="molecule type" value="Genomic_DNA"/>
</dbReference>
<organism evidence="1 2">
    <name type="scientific">Pseudomonas phage nickie</name>
    <dbReference type="NCBI Taxonomy" id="2048977"/>
    <lineage>
        <taxon>Viruses</taxon>
        <taxon>Duplodnaviria</taxon>
        <taxon>Heunggongvirae</taxon>
        <taxon>Uroviricota</taxon>
        <taxon>Caudoviricetes</taxon>
        <taxon>Nickievirus</taxon>
        <taxon>Nickievirus nickie</taxon>
    </lineage>
</organism>
<keyword evidence="2" id="KW-1185">Reference proteome</keyword>
<sequence>MPSIAICPNADIPVDIVKNLKGFETPLEGAKFLIEMHLNAAKGRLEASRLLAEVDDMVRKAKSDCIDEHFGD</sequence>
<gene>
    <name evidence="1" type="ORF">CNR34_00115</name>
</gene>
<accession>A0A2H4P7A2</accession>
<protein>
    <submittedName>
        <fullName evidence="1">Uncharacterized protein</fullName>
    </submittedName>
</protein>
<name>A0A2H4P7A2_9CAUD</name>
<dbReference type="Proteomes" id="UP000241592">
    <property type="component" value="Segment"/>
</dbReference>
<proteinExistence type="predicted"/>
<evidence type="ECO:0000313" key="2">
    <source>
        <dbReference type="Proteomes" id="UP000241592"/>
    </source>
</evidence>